<comment type="caution">
    <text evidence="2">The sequence shown here is derived from an EMBL/GenBank/DDBJ whole genome shotgun (WGS) entry which is preliminary data.</text>
</comment>
<dbReference type="OrthoDB" id="7850809at2"/>
<keyword evidence="1" id="KW-1133">Transmembrane helix</keyword>
<sequence>MAASKTTFAQRMDKIHSGKTTSWTVPGSGLATHSDEQSFLRKSGMKMRTRSTQVRRNPLKLVLALVAGAGSVIAARWLDFTYLDTALTLASERGVDAAATLGGVPTALALAVMISILAMFILGLRSKRTVPLQAAGFIGALVFEADLVKLAPEVYARFYPEAWVVDMMASATLLT</sequence>
<dbReference type="Proteomes" id="UP000244817">
    <property type="component" value="Unassembled WGS sequence"/>
</dbReference>
<organism evidence="2 3">
    <name type="scientific">Thalassorhabdomicrobium marinisediminis</name>
    <dbReference type="NCBI Taxonomy" id="2170577"/>
    <lineage>
        <taxon>Bacteria</taxon>
        <taxon>Pseudomonadati</taxon>
        <taxon>Pseudomonadota</taxon>
        <taxon>Alphaproteobacteria</taxon>
        <taxon>Rhodobacterales</taxon>
        <taxon>Paracoccaceae</taxon>
        <taxon>Thalassorhabdomicrobium</taxon>
    </lineage>
</organism>
<evidence type="ECO:0000313" key="2">
    <source>
        <dbReference type="EMBL" id="PVA08263.1"/>
    </source>
</evidence>
<dbReference type="RefSeq" id="WP_108639417.1">
    <property type="nucleotide sequence ID" value="NZ_QCYG01000001.1"/>
</dbReference>
<dbReference type="EMBL" id="QCYG01000001">
    <property type="protein sequence ID" value="PVA08263.1"/>
    <property type="molecule type" value="Genomic_DNA"/>
</dbReference>
<protein>
    <submittedName>
        <fullName evidence="2">Uncharacterized protein</fullName>
    </submittedName>
</protein>
<reference evidence="2 3" key="1">
    <citation type="submission" date="2018-04" db="EMBL/GenBank/DDBJ databases">
        <title>Pelagivirga bohaiensis gen. nov., sp. nov., a bacterium isolated from the Bohai Sea.</title>
        <authorList>
            <person name="Ji X."/>
        </authorList>
    </citation>
    <scope>NUCLEOTIDE SEQUENCE [LARGE SCALE GENOMIC DNA]</scope>
    <source>
        <strain evidence="2 3">BH-SD16</strain>
    </source>
</reference>
<proteinExistence type="predicted"/>
<evidence type="ECO:0000313" key="3">
    <source>
        <dbReference type="Proteomes" id="UP000244817"/>
    </source>
</evidence>
<evidence type="ECO:0000256" key="1">
    <source>
        <dbReference type="SAM" id="Phobius"/>
    </source>
</evidence>
<dbReference type="AlphaFoldDB" id="A0A2T7G1F2"/>
<gene>
    <name evidence="2" type="ORF">DC363_01865</name>
</gene>
<keyword evidence="1" id="KW-0472">Membrane</keyword>
<name>A0A2T7G1F2_9RHOB</name>
<keyword evidence="3" id="KW-1185">Reference proteome</keyword>
<feature type="transmembrane region" description="Helical" evidence="1">
    <location>
        <begin position="58"/>
        <end position="78"/>
    </location>
</feature>
<keyword evidence="1" id="KW-0812">Transmembrane</keyword>
<feature type="transmembrane region" description="Helical" evidence="1">
    <location>
        <begin position="98"/>
        <end position="122"/>
    </location>
</feature>
<accession>A0A2T7G1F2</accession>